<feature type="compositionally biased region" description="Basic and acidic residues" evidence="6">
    <location>
        <begin position="358"/>
        <end position="376"/>
    </location>
</feature>
<dbReference type="InterPro" id="IPR020977">
    <property type="entry name" value="Beta-casein-like"/>
</dbReference>
<feature type="transmembrane region" description="Helical" evidence="7">
    <location>
        <begin position="94"/>
        <end position="120"/>
    </location>
</feature>
<dbReference type="PANTHER" id="PTHR31258:SF5">
    <property type="entry name" value="TMEM54 PROTEIN-RELATED"/>
    <property type="match status" value="1"/>
</dbReference>
<evidence type="ECO:0000256" key="6">
    <source>
        <dbReference type="SAM" id="MobiDB-lite"/>
    </source>
</evidence>
<comment type="subcellular location">
    <subcellularLocation>
        <location evidence="1">Membrane</location>
        <topology evidence="1">Multi-pass membrane protein</topology>
    </subcellularLocation>
</comment>
<dbReference type="EMBL" id="VHII01000013">
    <property type="protein sequence ID" value="KAF1381340.1"/>
    <property type="molecule type" value="Genomic_DNA"/>
</dbReference>
<evidence type="ECO:0000256" key="4">
    <source>
        <dbReference type="ARBA" id="ARBA00022989"/>
    </source>
</evidence>
<proteinExistence type="inferred from homology"/>
<dbReference type="Proteomes" id="UP000465112">
    <property type="component" value="Chromosome 13"/>
</dbReference>
<protein>
    <submittedName>
        <fullName evidence="8">Uncharacterized protein</fullName>
    </submittedName>
</protein>
<evidence type="ECO:0000256" key="2">
    <source>
        <dbReference type="ARBA" id="ARBA00011030"/>
    </source>
</evidence>
<accession>A0A6A5EK57</accession>
<evidence type="ECO:0000256" key="5">
    <source>
        <dbReference type="ARBA" id="ARBA00023136"/>
    </source>
</evidence>
<comment type="similarity">
    <text evidence="2">Belongs to the TMEM54 family.</text>
</comment>
<dbReference type="AlphaFoldDB" id="A0A6A5EK57"/>
<dbReference type="PANTHER" id="PTHR31258">
    <property type="entry name" value="KERATINOCYTE-ASSOCIATED PROTEIN 3"/>
    <property type="match status" value="1"/>
</dbReference>
<evidence type="ECO:0000256" key="3">
    <source>
        <dbReference type="ARBA" id="ARBA00022692"/>
    </source>
</evidence>
<reference evidence="8 9" key="1">
    <citation type="submission" date="2019-06" db="EMBL/GenBank/DDBJ databases">
        <title>A chromosome-scale genome assembly of the European perch, Perca fluviatilis.</title>
        <authorList>
            <person name="Roques C."/>
            <person name="Zahm M."/>
            <person name="Cabau C."/>
            <person name="Klopp C."/>
            <person name="Bouchez O."/>
            <person name="Donnadieu C."/>
            <person name="Kuhl H."/>
            <person name="Gislard M."/>
            <person name="Guendouz S."/>
            <person name="Journot L."/>
            <person name="Haffray P."/>
            <person name="Bestin A."/>
            <person name="Morvezen R."/>
            <person name="Feron R."/>
            <person name="Wen M."/>
            <person name="Jouanno E."/>
            <person name="Herpin A."/>
            <person name="Schartl M."/>
            <person name="Postlethwait J."/>
            <person name="Schaerlinger B."/>
            <person name="Chardard D."/>
            <person name="Lecocq T."/>
            <person name="Poncet C."/>
            <person name="Jaffrelo L."/>
            <person name="Lampietro C."/>
            <person name="Guiguen Y."/>
        </authorList>
    </citation>
    <scope>NUCLEOTIDE SEQUENCE [LARGE SCALE GENOMIC DNA]</scope>
    <source>
        <tissue evidence="8">Blood</tissue>
    </source>
</reference>
<dbReference type="GO" id="GO:0016020">
    <property type="term" value="C:membrane"/>
    <property type="evidence" value="ECO:0007669"/>
    <property type="project" value="UniProtKB-SubCell"/>
</dbReference>
<evidence type="ECO:0000313" key="9">
    <source>
        <dbReference type="Proteomes" id="UP000465112"/>
    </source>
</evidence>
<comment type="caution">
    <text evidence="8">The sequence shown here is derived from an EMBL/GenBank/DDBJ whole genome shotgun (WGS) entry which is preliminary data.</text>
</comment>
<keyword evidence="4 7" id="KW-1133">Transmembrane helix</keyword>
<dbReference type="Pfam" id="PF12304">
    <property type="entry name" value="BCLP"/>
    <property type="match status" value="1"/>
</dbReference>
<name>A0A6A5EK57_PERFL</name>
<keyword evidence="5 7" id="KW-0472">Membrane</keyword>
<sequence>MACSGVCCASLEEPKSLMKMGLCMVLVGHVNFLLGALVQGVVLRHINLNEQAWAVEYAISNVVALTSGLVGILVGILAIVLSKNKKSRGLTWSLFSVSLAAALMAAASAVGLSVSVVWAAVHGERSLLTHCRFPDAAGYSSITAECPFDPTRVYSTTLILWVPLIVTCVTQTVFSSRCSAVCVSFLGLPCCPTRKRSRRDYGRAINVVRPMEEAAPSCNNDPPRSYTEPPTCYNDPPSRYNDPPSRYNDPPSRYNDPPRSYIEPPCYNDPPPRYSDPSRSYAEPPTRCTEPPRSYRQPPRRNTEPPRQHHRPPPPPQRLLHQHRSLPPSERRPLHQPHRGRSDEERLKTRVGSQQRPPQEHQLLERGTHERSSFWI</sequence>
<keyword evidence="3 7" id="KW-0812">Transmembrane</keyword>
<feature type="transmembrane region" description="Helical" evidence="7">
    <location>
        <begin position="21"/>
        <end position="42"/>
    </location>
</feature>
<feature type="region of interest" description="Disordered" evidence="6">
    <location>
        <begin position="213"/>
        <end position="376"/>
    </location>
</feature>
<organism evidence="8 9">
    <name type="scientific">Perca fluviatilis</name>
    <name type="common">European perch</name>
    <dbReference type="NCBI Taxonomy" id="8168"/>
    <lineage>
        <taxon>Eukaryota</taxon>
        <taxon>Metazoa</taxon>
        <taxon>Chordata</taxon>
        <taxon>Craniata</taxon>
        <taxon>Vertebrata</taxon>
        <taxon>Euteleostomi</taxon>
        <taxon>Actinopterygii</taxon>
        <taxon>Neopterygii</taxon>
        <taxon>Teleostei</taxon>
        <taxon>Neoteleostei</taxon>
        <taxon>Acanthomorphata</taxon>
        <taxon>Eupercaria</taxon>
        <taxon>Perciformes</taxon>
        <taxon>Percoidei</taxon>
        <taxon>Percidae</taxon>
        <taxon>Percinae</taxon>
        <taxon>Perca</taxon>
    </lineage>
</organism>
<evidence type="ECO:0000256" key="7">
    <source>
        <dbReference type="SAM" id="Phobius"/>
    </source>
</evidence>
<dbReference type="OrthoDB" id="9389418at2759"/>
<feature type="transmembrane region" description="Helical" evidence="7">
    <location>
        <begin position="62"/>
        <end position="82"/>
    </location>
</feature>
<evidence type="ECO:0000256" key="1">
    <source>
        <dbReference type="ARBA" id="ARBA00004141"/>
    </source>
</evidence>
<evidence type="ECO:0000313" key="8">
    <source>
        <dbReference type="EMBL" id="KAF1381340.1"/>
    </source>
</evidence>
<keyword evidence="9" id="KW-1185">Reference proteome</keyword>
<gene>
    <name evidence="8" type="ORF">PFLUV_G00152890</name>
</gene>